<reference evidence="3" key="2">
    <citation type="submission" date="2021-08" db="EMBL/GenBank/DDBJ databases">
        <authorList>
            <person name="Eriksson T."/>
        </authorList>
    </citation>
    <scope>NUCLEOTIDE SEQUENCE</scope>
    <source>
        <strain evidence="3">Stoneville</strain>
        <tissue evidence="3">Whole head</tissue>
    </source>
</reference>
<comment type="caution">
    <text evidence="3">The sequence shown here is derived from an EMBL/GenBank/DDBJ whole genome shotgun (WGS) entry which is preliminary data.</text>
</comment>
<dbReference type="AlphaFoldDB" id="A0A8J6HF29"/>
<gene>
    <name evidence="3" type="ORF">GEV33_009295</name>
</gene>
<feature type="signal peptide" evidence="2">
    <location>
        <begin position="1"/>
        <end position="20"/>
    </location>
</feature>
<organism evidence="3 4">
    <name type="scientific">Tenebrio molitor</name>
    <name type="common">Yellow mealworm beetle</name>
    <dbReference type="NCBI Taxonomy" id="7067"/>
    <lineage>
        <taxon>Eukaryota</taxon>
        <taxon>Metazoa</taxon>
        <taxon>Ecdysozoa</taxon>
        <taxon>Arthropoda</taxon>
        <taxon>Hexapoda</taxon>
        <taxon>Insecta</taxon>
        <taxon>Pterygota</taxon>
        <taxon>Neoptera</taxon>
        <taxon>Endopterygota</taxon>
        <taxon>Coleoptera</taxon>
        <taxon>Polyphaga</taxon>
        <taxon>Cucujiformia</taxon>
        <taxon>Tenebrionidae</taxon>
        <taxon>Tenebrio</taxon>
    </lineage>
</organism>
<dbReference type="InterPro" id="IPR006616">
    <property type="entry name" value="DM9_repeat"/>
</dbReference>
<reference evidence="3" key="1">
    <citation type="journal article" date="2020" name="J Insects Food Feed">
        <title>The yellow mealworm (Tenebrio molitor) genome: a resource for the emerging insects as food and feed industry.</title>
        <authorList>
            <person name="Eriksson T."/>
            <person name="Andere A."/>
            <person name="Kelstrup H."/>
            <person name="Emery V."/>
            <person name="Picard C."/>
        </authorList>
    </citation>
    <scope>NUCLEOTIDE SEQUENCE</scope>
    <source>
        <strain evidence="3">Stoneville</strain>
        <tissue evidence="3">Whole head</tissue>
    </source>
</reference>
<feature type="region of interest" description="Disordered" evidence="1">
    <location>
        <begin position="630"/>
        <end position="669"/>
    </location>
</feature>
<name>A0A8J6HF29_TENMO</name>
<dbReference type="SMART" id="SM00696">
    <property type="entry name" value="DM9"/>
    <property type="match status" value="1"/>
</dbReference>
<accession>A0A8J6HF29</accession>
<dbReference type="Pfam" id="PF11901">
    <property type="entry name" value="DM9"/>
    <property type="match status" value="1"/>
</dbReference>
<sequence>MSATVLIVTLFLLQLVALEAHKNCGYYWTSYDGTTPSNAVEVGKTPSGETSYVGKVHLHLFNKIFVGMIIPSRQAAYVTYFTTVMDIQNNDFRSVEILCSDDRSGFEWVATTSKDLHSIQDTLVPAGACFGQNLYIGRVQINGGVMMGKVYPPLFLLEGLYIPHYGMVITSKQYLLYSWYFFFSTAKTCLGIETSLSHGTKMASVSGIVITFILLSAHYQVSGQHQDCNYCFYDYTGVLPIDAVVGGSDQIGQPFYIGLVHFHQLNAFSVCMILPNFQSIYVSALDTIFKINPSLHVMIMTSHHQDQLKWESTNIHRMHNFEIVTAAKIGLSNIYFGRVQHGGRTLVGQVYPHNTNYRGFYMSSRTKSHQYTSFEILTFSQPPFIDDYDEVRKRRPDTSLYNISRFWGRRVGAGGFISGASHRELRFATEIQNIMINYAPLRTLYLADYPTDKVTDAILQLARKKKTRRSAIVIGARVGSDPREARTRANCYDLWDICVFQVSAPPTSIASTKRQREVSKLLIGNPKPSSPQDNNPTFFFGRRGVYRARQPRTRATPKNALEGVQLPSLSDAPAIASLSILRTLLSFSRSRTHPRNFYISALSLPPSSRSLSLLKMAVERFRVRSRPRTAPLSLYGQPPTAARRRRRTLASPKIRRSSRNRMKNAEGGVGVPSAMIDQAIGKYGWQMAWGGSRATPN</sequence>
<dbReference type="Proteomes" id="UP000719412">
    <property type="component" value="Unassembled WGS sequence"/>
</dbReference>
<dbReference type="PANTHER" id="PTHR31649:SF10">
    <property type="entry name" value="IP19903P-RELATED"/>
    <property type="match status" value="1"/>
</dbReference>
<dbReference type="PANTHER" id="PTHR31649">
    <property type="entry name" value="AGAP009604-PA"/>
    <property type="match status" value="1"/>
</dbReference>
<evidence type="ECO:0000313" key="4">
    <source>
        <dbReference type="Proteomes" id="UP000719412"/>
    </source>
</evidence>
<protein>
    <submittedName>
        <fullName evidence="3">Uncharacterized protein</fullName>
    </submittedName>
</protein>
<keyword evidence="4" id="KW-1185">Reference proteome</keyword>
<dbReference type="EMBL" id="JABDTM020025216">
    <property type="protein sequence ID" value="KAH0813499.1"/>
    <property type="molecule type" value="Genomic_DNA"/>
</dbReference>
<keyword evidence="2" id="KW-0732">Signal</keyword>
<proteinExistence type="predicted"/>
<feature type="chain" id="PRO_5035274461" evidence="2">
    <location>
        <begin position="21"/>
        <end position="697"/>
    </location>
</feature>
<evidence type="ECO:0000256" key="1">
    <source>
        <dbReference type="SAM" id="MobiDB-lite"/>
    </source>
</evidence>
<feature type="compositionally biased region" description="Basic residues" evidence="1">
    <location>
        <begin position="642"/>
        <end position="662"/>
    </location>
</feature>
<evidence type="ECO:0000256" key="2">
    <source>
        <dbReference type="SAM" id="SignalP"/>
    </source>
</evidence>
<evidence type="ECO:0000313" key="3">
    <source>
        <dbReference type="EMBL" id="KAH0813499.1"/>
    </source>
</evidence>